<reference evidence="1" key="1">
    <citation type="journal article" date="2023" name="Mol. Phylogenet. Evol.">
        <title>Genome-scale phylogeny and comparative genomics of the fungal order Sordariales.</title>
        <authorList>
            <person name="Hensen N."/>
            <person name="Bonometti L."/>
            <person name="Westerberg I."/>
            <person name="Brannstrom I.O."/>
            <person name="Guillou S."/>
            <person name="Cros-Aarteil S."/>
            <person name="Calhoun S."/>
            <person name="Haridas S."/>
            <person name="Kuo A."/>
            <person name="Mondo S."/>
            <person name="Pangilinan J."/>
            <person name="Riley R."/>
            <person name="LaButti K."/>
            <person name="Andreopoulos B."/>
            <person name="Lipzen A."/>
            <person name="Chen C."/>
            <person name="Yan M."/>
            <person name="Daum C."/>
            <person name="Ng V."/>
            <person name="Clum A."/>
            <person name="Steindorff A."/>
            <person name="Ohm R.A."/>
            <person name="Martin F."/>
            <person name="Silar P."/>
            <person name="Natvig D.O."/>
            <person name="Lalanne C."/>
            <person name="Gautier V."/>
            <person name="Ament-Velasquez S.L."/>
            <person name="Kruys A."/>
            <person name="Hutchinson M.I."/>
            <person name="Powell A.J."/>
            <person name="Barry K."/>
            <person name="Miller A.N."/>
            <person name="Grigoriev I.V."/>
            <person name="Debuchy R."/>
            <person name="Gladieux P."/>
            <person name="Hiltunen Thoren M."/>
            <person name="Johannesson H."/>
        </authorList>
    </citation>
    <scope>NUCLEOTIDE SEQUENCE</scope>
    <source>
        <strain evidence="1">CBS 141.50</strain>
    </source>
</reference>
<evidence type="ECO:0000313" key="1">
    <source>
        <dbReference type="EMBL" id="KAK4139945.1"/>
    </source>
</evidence>
<proteinExistence type="predicted"/>
<name>A0AAN6UVW8_9PEZI</name>
<dbReference type="Proteomes" id="UP001302676">
    <property type="component" value="Unassembled WGS sequence"/>
</dbReference>
<dbReference type="EMBL" id="MU853644">
    <property type="protein sequence ID" value="KAK4139945.1"/>
    <property type="molecule type" value="Genomic_DNA"/>
</dbReference>
<keyword evidence="2" id="KW-1185">Reference proteome</keyword>
<dbReference type="RefSeq" id="XP_062633316.1">
    <property type="nucleotide sequence ID" value="XM_062778473.1"/>
</dbReference>
<gene>
    <name evidence="1" type="ORF">C8A04DRAFT_15396</name>
</gene>
<reference evidence="1" key="2">
    <citation type="submission" date="2023-05" db="EMBL/GenBank/DDBJ databases">
        <authorList>
            <consortium name="Lawrence Berkeley National Laboratory"/>
            <person name="Steindorff A."/>
            <person name="Hensen N."/>
            <person name="Bonometti L."/>
            <person name="Westerberg I."/>
            <person name="Brannstrom I.O."/>
            <person name="Guillou S."/>
            <person name="Cros-Aarteil S."/>
            <person name="Calhoun S."/>
            <person name="Haridas S."/>
            <person name="Kuo A."/>
            <person name="Mondo S."/>
            <person name="Pangilinan J."/>
            <person name="Riley R."/>
            <person name="Labutti K."/>
            <person name="Andreopoulos B."/>
            <person name="Lipzen A."/>
            <person name="Chen C."/>
            <person name="Yanf M."/>
            <person name="Daum C."/>
            <person name="Ng V."/>
            <person name="Clum A."/>
            <person name="Ohm R."/>
            <person name="Martin F."/>
            <person name="Silar P."/>
            <person name="Natvig D."/>
            <person name="Lalanne C."/>
            <person name="Gautier V."/>
            <person name="Ament-Velasquez S.L."/>
            <person name="Kruys A."/>
            <person name="Hutchinson M.I."/>
            <person name="Powell A.J."/>
            <person name="Barry K."/>
            <person name="Miller A.N."/>
            <person name="Grigoriev I.V."/>
            <person name="Debuchy R."/>
            <person name="Gladieux P."/>
            <person name="Thoren M.H."/>
            <person name="Johannesson H."/>
        </authorList>
    </citation>
    <scope>NUCLEOTIDE SEQUENCE</scope>
    <source>
        <strain evidence="1">CBS 141.50</strain>
    </source>
</reference>
<dbReference type="AlphaFoldDB" id="A0AAN6UVW8"/>
<accession>A0AAN6UVW8</accession>
<protein>
    <submittedName>
        <fullName evidence="1">Uncharacterized protein</fullName>
    </submittedName>
</protein>
<evidence type="ECO:0000313" key="2">
    <source>
        <dbReference type="Proteomes" id="UP001302676"/>
    </source>
</evidence>
<dbReference type="GeneID" id="87815086"/>
<organism evidence="1 2">
    <name type="scientific">Dichotomopilus funicola</name>
    <dbReference type="NCBI Taxonomy" id="1934379"/>
    <lineage>
        <taxon>Eukaryota</taxon>
        <taxon>Fungi</taxon>
        <taxon>Dikarya</taxon>
        <taxon>Ascomycota</taxon>
        <taxon>Pezizomycotina</taxon>
        <taxon>Sordariomycetes</taxon>
        <taxon>Sordariomycetidae</taxon>
        <taxon>Sordariales</taxon>
        <taxon>Chaetomiaceae</taxon>
        <taxon>Dichotomopilus</taxon>
    </lineage>
</organism>
<comment type="caution">
    <text evidence="1">The sequence shown here is derived from an EMBL/GenBank/DDBJ whole genome shotgun (WGS) entry which is preliminary data.</text>
</comment>
<sequence length="66" mass="7142">MCTEHHSSVCPACGKDYLVYVEFCQAFRPPLLYCLNGTIVARIEMERGGCPSRICPNSAAGGCALM</sequence>